<proteinExistence type="predicted"/>
<name>A0AA36IDW2_9DINO</name>
<reference evidence="1" key="1">
    <citation type="submission" date="2023-08" db="EMBL/GenBank/DDBJ databases">
        <authorList>
            <person name="Chen Y."/>
            <person name="Shah S."/>
            <person name="Dougan E. K."/>
            <person name="Thang M."/>
            <person name="Chan C."/>
        </authorList>
    </citation>
    <scope>NUCLEOTIDE SEQUENCE</scope>
</reference>
<comment type="caution">
    <text evidence="1">The sequence shown here is derived from an EMBL/GenBank/DDBJ whole genome shotgun (WGS) entry which is preliminary data.</text>
</comment>
<dbReference type="Proteomes" id="UP001178507">
    <property type="component" value="Unassembled WGS sequence"/>
</dbReference>
<keyword evidence="2" id="KW-1185">Reference proteome</keyword>
<gene>
    <name evidence="1" type="ORF">EVOR1521_LOCUS12088</name>
</gene>
<dbReference type="EMBL" id="CAUJNA010001244">
    <property type="protein sequence ID" value="CAJ1385492.1"/>
    <property type="molecule type" value="Genomic_DNA"/>
</dbReference>
<protein>
    <submittedName>
        <fullName evidence="1">Uncharacterized protein</fullName>
    </submittedName>
</protein>
<evidence type="ECO:0000313" key="1">
    <source>
        <dbReference type="EMBL" id="CAJ1385492.1"/>
    </source>
</evidence>
<organism evidence="1 2">
    <name type="scientific">Effrenium voratum</name>
    <dbReference type="NCBI Taxonomy" id="2562239"/>
    <lineage>
        <taxon>Eukaryota</taxon>
        <taxon>Sar</taxon>
        <taxon>Alveolata</taxon>
        <taxon>Dinophyceae</taxon>
        <taxon>Suessiales</taxon>
        <taxon>Symbiodiniaceae</taxon>
        <taxon>Effrenium</taxon>
    </lineage>
</organism>
<accession>A0AA36IDW2</accession>
<sequence length="141" mass="13788">MRRHCLPKVSGSTFERIACQSSNLCLNGVCSNVGSASGYCATTTAATTAATTISTAPSSGGDDCSPLSGCNCASCSAGEACWRAKCASNGYVLDPVSSSCVGTGASEIYNGACGGIIVQTSSGVASVLALPAMLAPLAACL</sequence>
<dbReference type="AlphaFoldDB" id="A0AA36IDW2"/>
<evidence type="ECO:0000313" key="2">
    <source>
        <dbReference type="Proteomes" id="UP001178507"/>
    </source>
</evidence>